<sequence length="188" mass="21823">MASSVDIYISSQFFSTGTTKEEEEEEEPEEMTLEEINKTLTLTYMYDNAPFTLLPRQYLPDKTIHHRPPVFFYGISATLDKLEEYARKQGVYSQDKPLKRGYLRAVAEHLNTTCQLPKGTIAFQTIADDHCDTLVYTCLSNYKLRFPEDKVQQFETVIETIERELGGIAKWYLGESSDFRDDYKVTLK</sequence>
<comment type="caution">
    <text evidence="1">The sequence shown here is derived from an EMBL/GenBank/DDBJ whole genome shotgun (WGS) entry which is preliminary data.</text>
</comment>
<dbReference type="Proteomes" id="UP001049176">
    <property type="component" value="Chromosome 6"/>
</dbReference>
<reference evidence="1" key="1">
    <citation type="journal article" date="2021" name="Genome Biol. Evol.">
        <title>The assembled and annotated genome of the fairy-ring fungus Marasmius oreades.</title>
        <authorList>
            <person name="Hiltunen M."/>
            <person name="Ament-Velasquez S.L."/>
            <person name="Johannesson H."/>
        </authorList>
    </citation>
    <scope>NUCLEOTIDE SEQUENCE</scope>
    <source>
        <strain evidence="1">03SP1</strain>
    </source>
</reference>
<dbReference type="GeneID" id="66078548"/>
<name>A0A9P7RVU3_9AGAR</name>
<dbReference type="RefSeq" id="XP_043006822.1">
    <property type="nucleotide sequence ID" value="XM_043154367.1"/>
</dbReference>
<keyword evidence="2" id="KW-1185">Reference proteome</keyword>
<evidence type="ECO:0000313" key="2">
    <source>
        <dbReference type="Proteomes" id="UP001049176"/>
    </source>
</evidence>
<dbReference type="AlphaFoldDB" id="A0A9P7RVU3"/>
<dbReference type="EMBL" id="CM032186">
    <property type="protein sequence ID" value="KAG7090352.1"/>
    <property type="molecule type" value="Genomic_DNA"/>
</dbReference>
<proteinExistence type="predicted"/>
<organism evidence="1 2">
    <name type="scientific">Marasmius oreades</name>
    <name type="common">fairy-ring Marasmius</name>
    <dbReference type="NCBI Taxonomy" id="181124"/>
    <lineage>
        <taxon>Eukaryota</taxon>
        <taxon>Fungi</taxon>
        <taxon>Dikarya</taxon>
        <taxon>Basidiomycota</taxon>
        <taxon>Agaricomycotina</taxon>
        <taxon>Agaricomycetes</taxon>
        <taxon>Agaricomycetidae</taxon>
        <taxon>Agaricales</taxon>
        <taxon>Marasmiineae</taxon>
        <taxon>Marasmiaceae</taxon>
        <taxon>Marasmius</taxon>
    </lineage>
</organism>
<evidence type="ECO:0000313" key="1">
    <source>
        <dbReference type="EMBL" id="KAG7090352.1"/>
    </source>
</evidence>
<gene>
    <name evidence="1" type="ORF">E1B28_009472</name>
</gene>
<accession>A0A9P7RVU3</accession>
<dbReference type="KEGG" id="more:E1B28_009472"/>
<protein>
    <submittedName>
        <fullName evidence="1">Uncharacterized protein</fullName>
    </submittedName>
</protein>
<dbReference type="OrthoDB" id="3029568at2759"/>